<dbReference type="RefSeq" id="WP_084353895.1">
    <property type="nucleotide sequence ID" value="NZ_FWYD01000016.1"/>
</dbReference>
<dbReference type="SUPFAM" id="SSF54593">
    <property type="entry name" value="Glyoxalase/Bleomycin resistance protein/Dihydroxybiphenyl dioxygenase"/>
    <property type="match status" value="1"/>
</dbReference>
<dbReference type="EMBL" id="FWYD01000016">
    <property type="protein sequence ID" value="SMC99197.1"/>
    <property type="molecule type" value="Genomic_DNA"/>
</dbReference>
<keyword evidence="2" id="KW-1185">Reference proteome</keyword>
<organism evidence="1 2">
    <name type="scientific">Primorskyibacter flagellatus</name>
    <dbReference type="NCBI Taxonomy" id="1387277"/>
    <lineage>
        <taxon>Bacteria</taxon>
        <taxon>Pseudomonadati</taxon>
        <taxon>Pseudomonadota</taxon>
        <taxon>Alphaproteobacteria</taxon>
        <taxon>Rhodobacterales</taxon>
        <taxon>Roseobacteraceae</taxon>
        <taxon>Primorskyibacter</taxon>
    </lineage>
</organism>
<dbReference type="Proteomes" id="UP000192330">
    <property type="component" value="Unassembled WGS sequence"/>
</dbReference>
<accession>A0A1W2DP54</accession>
<evidence type="ECO:0000313" key="1">
    <source>
        <dbReference type="EMBL" id="SMC99197.1"/>
    </source>
</evidence>
<dbReference type="InterPro" id="IPR029068">
    <property type="entry name" value="Glyas_Bleomycin-R_OHBP_Dase"/>
</dbReference>
<dbReference type="STRING" id="1387277.SAMN06295998_11654"/>
<evidence type="ECO:0000313" key="2">
    <source>
        <dbReference type="Proteomes" id="UP000192330"/>
    </source>
</evidence>
<protein>
    <submittedName>
        <fullName evidence="1">Uncharacterized protein</fullName>
    </submittedName>
</protein>
<gene>
    <name evidence="1" type="ORF">SAMN06295998_11654</name>
</gene>
<reference evidence="1 2" key="1">
    <citation type="submission" date="2017-04" db="EMBL/GenBank/DDBJ databases">
        <authorList>
            <person name="Afonso C.L."/>
            <person name="Miller P.J."/>
            <person name="Scott M.A."/>
            <person name="Spackman E."/>
            <person name="Goraichik I."/>
            <person name="Dimitrov K.M."/>
            <person name="Suarez D.L."/>
            <person name="Swayne D.E."/>
        </authorList>
    </citation>
    <scope>NUCLEOTIDE SEQUENCE [LARGE SCALE GENOMIC DNA]</scope>
    <source>
        <strain evidence="1 2">CGMCC 1.12644</strain>
    </source>
</reference>
<name>A0A1W2DP54_9RHOB</name>
<proteinExistence type="predicted"/>
<dbReference type="Gene3D" id="3.10.180.10">
    <property type="entry name" value="2,3-Dihydroxybiphenyl 1,2-Dioxygenase, domain 1"/>
    <property type="match status" value="1"/>
</dbReference>
<sequence>MTEIIGSPDCGNSPKNKFVQDIAIVLEYGAGKAEQFGDTESYLAGNKLASTYDRLTVSGVSFSQSPVDAGAVRMAVLDDTCGNLIQLVQIKDAQTK</sequence>
<dbReference type="AlphaFoldDB" id="A0A1W2DP54"/>